<gene>
    <name evidence="10" type="primary">mycP_2</name>
    <name evidence="10" type="ORF">GCM10010151_66270</name>
</gene>
<evidence type="ECO:0000256" key="6">
    <source>
        <dbReference type="SAM" id="MobiDB-lite"/>
    </source>
</evidence>
<dbReference type="SUPFAM" id="SSF52743">
    <property type="entry name" value="Subtilisin-like"/>
    <property type="match status" value="1"/>
</dbReference>
<dbReference type="RefSeq" id="WP_343886770.1">
    <property type="nucleotide sequence ID" value="NZ_BAAABM010000066.1"/>
</dbReference>
<feature type="compositionally biased region" description="Pro residues" evidence="6">
    <location>
        <begin position="396"/>
        <end position="407"/>
    </location>
</feature>
<evidence type="ECO:0000313" key="11">
    <source>
        <dbReference type="Proteomes" id="UP001501822"/>
    </source>
</evidence>
<evidence type="ECO:0000256" key="4">
    <source>
        <dbReference type="ARBA" id="ARBA00022825"/>
    </source>
</evidence>
<feature type="active site" description="Charge relay system" evidence="5">
    <location>
        <position position="100"/>
    </location>
</feature>
<feature type="active site" description="Charge relay system" evidence="5">
    <location>
        <position position="62"/>
    </location>
</feature>
<keyword evidence="2 5" id="KW-0645">Protease</keyword>
<feature type="region of interest" description="Disordered" evidence="6">
    <location>
        <begin position="338"/>
        <end position="361"/>
    </location>
</feature>
<evidence type="ECO:0000256" key="3">
    <source>
        <dbReference type="ARBA" id="ARBA00022801"/>
    </source>
</evidence>
<keyword evidence="3 5" id="KW-0378">Hydrolase</keyword>
<dbReference type="Pfam" id="PF00082">
    <property type="entry name" value="Peptidase_S8"/>
    <property type="match status" value="1"/>
</dbReference>
<evidence type="ECO:0000256" key="5">
    <source>
        <dbReference type="PROSITE-ProRule" id="PRU01240"/>
    </source>
</evidence>
<dbReference type="EMBL" id="BAAABM010000066">
    <property type="protein sequence ID" value="GAA0367089.1"/>
    <property type="molecule type" value="Genomic_DNA"/>
</dbReference>
<feature type="domain" description="Peptidase S8/S53" evidence="9">
    <location>
        <begin position="53"/>
        <end position="310"/>
    </location>
</feature>
<keyword evidence="8" id="KW-0732">Signal</keyword>
<comment type="caution">
    <text evidence="10">The sequence shown here is derived from an EMBL/GenBank/DDBJ whole genome shotgun (WGS) entry which is preliminary data.</text>
</comment>
<evidence type="ECO:0000256" key="1">
    <source>
        <dbReference type="ARBA" id="ARBA00011073"/>
    </source>
</evidence>
<protein>
    <submittedName>
        <fullName evidence="10">Type VII secretion-associated serine protease mycosin</fullName>
    </submittedName>
</protein>
<evidence type="ECO:0000313" key="10">
    <source>
        <dbReference type="EMBL" id="GAA0367089.1"/>
    </source>
</evidence>
<sequence>MTGWARRVSALCAALAIVGTTAAPAGALPRPRDEEWWFSAWAITGKVWSLSQGDGVTVALLDTGVNAGLPELDGAVVPGTDTTGRGGDGRTDIDVESQGHGTSMAALIAGQGGRTGMVGVAPHARILPVVVTNGREGDLANSLPPAIRYAADHGAKVINMSQANPASMYPGHCPSGLREAIAYALRRDVVVVAGAGNTGSADNAPQLPAACPGVLAVGALDNAKGVWDKTQRQDYVSVAAPGVHVGVLLANGTFDPEYSGTSQAAALTSGAVALLRSRYPDMRAPEVVRQIVGTAKDVGAPGPDTASGYGVVIPGAALQRQAPAGAGYPVVRQMEQLASSGAPADSAGPSSPKAPAGRHNDGGGGIPPLVLFGVGLCALIIVVAVVAAARRRSGGTPPPDDAPPAPGSPSRFVAPPHAGAEPDRTPPPDVAPPGGTPTFLPPVDPPGEGRH</sequence>
<evidence type="ECO:0000256" key="7">
    <source>
        <dbReference type="SAM" id="Phobius"/>
    </source>
</evidence>
<evidence type="ECO:0000256" key="2">
    <source>
        <dbReference type="ARBA" id="ARBA00022670"/>
    </source>
</evidence>
<feature type="region of interest" description="Disordered" evidence="6">
    <location>
        <begin position="391"/>
        <end position="451"/>
    </location>
</feature>
<keyword evidence="7" id="KW-1133">Transmembrane helix</keyword>
<proteinExistence type="inferred from homology"/>
<dbReference type="InterPro" id="IPR000209">
    <property type="entry name" value="Peptidase_S8/S53_dom"/>
</dbReference>
<keyword evidence="7" id="KW-0472">Membrane</keyword>
<dbReference type="PANTHER" id="PTHR43806">
    <property type="entry name" value="PEPTIDASE S8"/>
    <property type="match status" value="1"/>
</dbReference>
<organism evidence="10 11">
    <name type="scientific">Actinoallomurus spadix</name>
    <dbReference type="NCBI Taxonomy" id="79912"/>
    <lineage>
        <taxon>Bacteria</taxon>
        <taxon>Bacillati</taxon>
        <taxon>Actinomycetota</taxon>
        <taxon>Actinomycetes</taxon>
        <taxon>Streptosporangiales</taxon>
        <taxon>Thermomonosporaceae</taxon>
        <taxon>Actinoallomurus</taxon>
    </lineage>
</organism>
<accession>A0ABN0XLF5</accession>
<keyword evidence="7" id="KW-0812">Transmembrane</keyword>
<dbReference type="InterPro" id="IPR036852">
    <property type="entry name" value="Peptidase_S8/S53_dom_sf"/>
</dbReference>
<evidence type="ECO:0000259" key="9">
    <source>
        <dbReference type="Pfam" id="PF00082"/>
    </source>
</evidence>
<feature type="chain" id="PRO_5045193217" evidence="8">
    <location>
        <begin position="28"/>
        <end position="451"/>
    </location>
</feature>
<reference evidence="10 11" key="1">
    <citation type="journal article" date="2019" name="Int. J. Syst. Evol. Microbiol.">
        <title>The Global Catalogue of Microorganisms (GCM) 10K type strain sequencing project: providing services to taxonomists for standard genome sequencing and annotation.</title>
        <authorList>
            <consortium name="The Broad Institute Genomics Platform"/>
            <consortium name="The Broad Institute Genome Sequencing Center for Infectious Disease"/>
            <person name="Wu L."/>
            <person name="Ma J."/>
        </authorList>
    </citation>
    <scope>NUCLEOTIDE SEQUENCE [LARGE SCALE GENOMIC DNA]</scope>
    <source>
        <strain evidence="10 11">JCM 3146</strain>
    </source>
</reference>
<dbReference type="InterPro" id="IPR050131">
    <property type="entry name" value="Peptidase_S8_subtilisin-like"/>
</dbReference>
<keyword evidence="4 5" id="KW-0720">Serine protease</keyword>
<dbReference type="GO" id="GO:0008233">
    <property type="term" value="F:peptidase activity"/>
    <property type="evidence" value="ECO:0007669"/>
    <property type="project" value="UniProtKB-KW"/>
</dbReference>
<keyword evidence="11" id="KW-1185">Reference proteome</keyword>
<feature type="active site" description="Charge relay system" evidence="5">
    <location>
        <position position="262"/>
    </location>
</feature>
<dbReference type="PROSITE" id="PS51892">
    <property type="entry name" value="SUBTILASE"/>
    <property type="match status" value="1"/>
</dbReference>
<feature type="transmembrane region" description="Helical" evidence="7">
    <location>
        <begin position="369"/>
        <end position="389"/>
    </location>
</feature>
<dbReference type="GO" id="GO:0006508">
    <property type="term" value="P:proteolysis"/>
    <property type="evidence" value="ECO:0007669"/>
    <property type="project" value="UniProtKB-KW"/>
</dbReference>
<evidence type="ECO:0000256" key="8">
    <source>
        <dbReference type="SAM" id="SignalP"/>
    </source>
</evidence>
<dbReference type="PRINTS" id="PR00723">
    <property type="entry name" value="SUBTILISIN"/>
</dbReference>
<dbReference type="PANTHER" id="PTHR43806:SF11">
    <property type="entry name" value="CEREVISIN-RELATED"/>
    <property type="match status" value="1"/>
</dbReference>
<dbReference type="Proteomes" id="UP001501822">
    <property type="component" value="Unassembled WGS sequence"/>
</dbReference>
<feature type="compositionally biased region" description="Low complexity" evidence="6">
    <location>
        <begin position="338"/>
        <end position="357"/>
    </location>
</feature>
<name>A0ABN0XLF5_9ACTN</name>
<feature type="compositionally biased region" description="Pro residues" evidence="6">
    <location>
        <begin position="427"/>
        <end position="445"/>
    </location>
</feature>
<comment type="similarity">
    <text evidence="1 5">Belongs to the peptidase S8 family.</text>
</comment>
<dbReference type="Gene3D" id="3.40.50.200">
    <property type="entry name" value="Peptidase S8/S53 domain"/>
    <property type="match status" value="1"/>
</dbReference>
<feature type="signal peptide" evidence="8">
    <location>
        <begin position="1"/>
        <end position="27"/>
    </location>
</feature>
<dbReference type="InterPro" id="IPR015500">
    <property type="entry name" value="Peptidase_S8_subtilisin-rel"/>
</dbReference>